<proteinExistence type="predicted"/>
<dbReference type="PANTHER" id="PTHR33928">
    <property type="entry name" value="POLYGALACTURONASE QRT3"/>
    <property type="match status" value="1"/>
</dbReference>
<dbReference type="SUPFAM" id="SSF51126">
    <property type="entry name" value="Pectin lyase-like"/>
    <property type="match status" value="2"/>
</dbReference>
<dbReference type="AlphaFoldDB" id="A0A8H7T500"/>
<comment type="caution">
    <text evidence="2">The sequence shown here is derived from an EMBL/GenBank/DDBJ whole genome shotgun (WGS) entry which is preliminary data.</text>
</comment>
<evidence type="ECO:0000313" key="2">
    <source>
        <dbReference type="EMBL" id="KAG4412341.1"/>
    </source>
</evidence>
<sequence length="350" mass="37134">MENGSGGFLANLTFVSGNFGKAYFGNQQFTTNQLIFVQYATALQVHWDWAWTMQDFIIESCQRDLVVVGGAGGPLSTGQSVGSLILTDAIIANTPQGIVTSLYKENSTSLLIQNVGFFNVQDSIIDNVSNKVLLEGGASVLVDSWGFGLMSNAAGNATFVNGAPIPAMNRTAEFLSTTLAYVKPNLFTCRRPKYDNIGTAQIIDVKALGAKGDGATDDTSALNSILSAAANMSSIVFFPFGVYMVTDSVKIPVGSRIIGQAWSQIMGTGPKFQDANSPQPIVQMGSVGNVGILEVQDMLFTVSGPTAGAIVVEWNVQESSQGTAGIWGKSLFLFLRPLEPESSSEINLTP</sequence>
<dbReference type="Proteomes" id="UP000664132">
    <property type="component" value="Unassembled WGS sequence"/>
</dbReference>
<reference evidence="2" key="1">
    <citation type="submission" date="2021-02" db="EMBL/GenBank/DDBJ databases">
        <title>Genome sequence Cadophora malorum strain M34.</title>
        <authorList>
            <person name="Stefanovic E."/>
            <person name="Vu D."/>
            <person name="Scully C."/>
            <person name="Dijksterhuis J."/>
            <person name="Roader J."/>
            <person name="Houbraken J."/>
        </authorList>
    </citation>
    <scope>NUCLEOTIDE SEQUENCE</scope>
    <source>
        <strain evidence="2">M34</strain>
    </source>
</reference>
<accession>A0A8H7T500</accession>
<feature type="domain" description="Rhamnogalacturonase A/B/Epimerase-like pectate lyase" evidence="1">
    <location>
        <begin position="203"/>
        <end position="263"/>
    </location>
</feature>
<organism evidence="2 3">
    <name type="scientific">Cadophora malorum</name>
    <dbReference type="NCBI Taxonomy" id="108018"/>
    <lineage>
        <taxon>Eukaryota</taxon>
        <taxon>Fungi</taxon>
        <taxon>Dikarya</taxon>
        <taxon>Ascomycota</taxon>
        <taxon>Pezizomycotina</taxon>
        <taxon>Leotiomycetes</taxon>
        <taxon>Helotiales</taxon>
        <taxon>Ploettnerulaceae</taxon>
        <taxon>Cadophora</taxon>
    </lineage>
</organism>
<keyword evidence="3" id="KW-1185">Reference proteome</keyword>
<evidence type="ECO:0000313" key="3">
    <source>
        <dbReference type="Proteomes" id="UP000664132"/>
    </source>
</evidence>
<dbReference type="InterPro" id="IPR039279">
    <property type="entry name" value="QRT3-like"/>
</dbReference>
<protein>
    <recommendedName>
        <fullName evidence="1">Rhamnogalacturonase A/B/Epimerase-like pectate lyase domain-containing protein</fullName>
    </recommendedName>
</protein>
<gene>
    <name evidence="2" type="ORF">IFR04_014520</name>
</gene>
<feature type="domain" description="Rhamnogalacturonase A/B/Epimerase-like pectate lyase" evidence="1">
    <location>
        <begin position="1"/>
        <end position="63"/>
    </location>
</feature>
<dbReference type="PANTHER" id="PTHR33928:SF2">
    <property type="entry name" value="PECTATE LYASE SUPERFAMILY PROTEIN DOMAIN-CONTAINING PROTEIN-RELATED"/>
    <property type="match status" value="1"/>
</dbReference>
<dbReference type="Gene3D" id="2.160.20.10">
    <property type="entry name" value="Single-stranded right-handed beta-helix, Pectin lyase-like"/>
    <property type="match status" value="2"/>
</dbReference>
<dbReference type="InterPro" id="IPR024535">
    <property type="entry name" value="RHGA/B-epi-like_pectate_lyase"/>
</dbReference>
<dbReference type="GO" id="GO:0004650">
    <property type="term" value="F:polygalacturonase activity"/>
    <property type="evidence" value="ECO:0007669"/>
    <property type="project" value="InterPro"/>
</dbReference>
<dbReference type="OrthoDB" id="5103327at2759"/>
<dbReference type="Pfam" id="PF12708">
    <property type="entry name" value="Pect-lyase_RHGA_epim"/>
    <property type="match status" value="2"/>
</dbReference>
<dbReference type="InterPro" id="IPR011050">
    <property type="entry name" value="Pectin_lyase_fold/virulence"/>
</dbReference>
<name>A0A8H7T500_9HELO</name>
<dbReference type="InterPro" id="IPR012334">
    <property type="entry name" value="Pectin_lyas_fold"/>
</dbReference>
<dbReference type="EMBL" id="JAFJYH010000386">
    <property type="protein sequence ID" value="KAG4412341.1"/>
    <property type="molecule type" value="Genomic_DNA"/>
</dbReference>
<evidence type="ECO:0000259" key="1">
    <source>
        <dbReference type="Pfam" id="PF12708"/>
    </source>
</evidence>